<keyword evidence="1" id="KW-0249">Electron transport</keyword>
<dbReference type="InterPro" id="IPR008554">
    <property type="entry name" value="Glutaredoxin-like"/>
</dbReference>
<evidence type="ECO:0000256" key="1">
    <source>
        <dbReference type="RuleBase" id="RU363082"/>
    </source>
</evidence>
<dbReference type="SUPFAM" id="SSF52833">
    <property type="entry name" value="Thioredoxin-like"/>
    <property type="match status" value="1"/>
</dbReference>
<evidence type="ECO:0000313" key="3">
    <source>
        <dbReference type="Proteomes" id="UP000311382"/>
    </source>
</evidence>
<dbReference type="Gene3D" id="3.40.30.10">
    <property type="entry name" value="Glutaredoxin"/>
    <property type="match status" value="1"/>
</dbReference>
<comment type="caution">
    <text evidence="2">The sequence shown here is derived from an EMBL/GenBank/DDBJ whole genome shotgun (WGS) entry which is preliminary data.</text>
</comment>
<name>A0A5C5G8L9_9BASI</name>
<organism evidence="2 3">
    <name type="scientific">Rhodotorula diobovata</name>
    <dbReference type="NCBI Taxonomy" id="5288"/>
    <lineage>
        <taxon>Eukaryota</taxon>
        <taxon>Fungi</taxon>
        <taxon>Dikarya</taxon>
        <taxon>Basidiomycota</taxon>
        <taxon>Pucciniomycotina</taxon>
        <taxon>Microbotryomycetes</taxon>
        <taxon>Sporidiobolales</taxon>
        <taxon>Sporidiobolaceae</taxon>
        <taxon>Rhodotorula</taxon>
    </lineage>
</organism>
<dbReference type="InterPro" id="IPR036249">
    <property type="entry name" value="Thioredoxin-like_sf"/>
</dbReference>
<keyword evidence="3" id="KW-1185">Reference proteome</keyword>
<accession>A0A5C5G8L9</accession>
<dbReference type="PANTHER" id="PTHR33558">
    <property type="entry name" value="GLUTAREDOXIN-LIKE PROTEIN C5ORF63 HOMOLOG"/>
    <property type="match status" value="1"/>
</dbReference>
<dbReference type="Pfam" id="PF05768">
    <property type="entry name" value="Glrx-like"/>
    <property type="match status" value="1"/>
</dbReference>
<reference evidence="2 3" key="1">
    <citation type="submission" date="2019-03" db="EMBL/GenBank/DDBJ databases">
        <title>Rhodosporidium diobovatum UCD-FST 08-225 genome sequencing, assembly, and annotation.</title>
        <authorList>
            <person name="Fakankun I.U."/>
            <person name="Fristensky B."/>
            <person name="Levin D.B."/>
        </authorList>
    </citation>
    <scope>NUCLEOTIDE SEQUENCE [LARGE SCALE GENOMIC DNA]</scope>
    <source>
        <strain evidence="2 3">UCD-FST 08-225</strain>
    </source>
</reference>
<dbReference type="STRING" id="5288.A0A5C5G8L9"/>
<dbReference type="InterPro" id="IPR052565">
    <property type="entry name" value="Glutaredoxin-like_YDR286C"/>
</dbReference>
<dbReference type="AlphaFoldDB" id="A0A5C5G8L9"/>
<comment type="similarity">
    <text evidence="1">Belongs to the glutaredoxin family.</text>
</comment>
<protein>
    <recommendedName>
        <fullName evidence="1">Glutaredoxin-like protein</fullName>
    </recommendedName>
</protein>
<keyword evidence="1" id="KW-0813">Transport</keyword>
<proteinExistence type="inferred from homology"/>
<dbReference type="PANTHER" id="PTHR33558:SF1">
    <property type="entry name" value="GLUTAREDOXIN-LIKE PROTEIN C5ORF63 HOMOLOG"/>
    <property type="match status" value="1"/>
</dbReference>
<dbReference type="EMBL" id="SOZI01000004">
    <property type="protein sequence ID" value="TNY24241.1"/>
    <property type="molecule type" value="Genomic_DNA"/>
</dbReference>
<gene>
    <name evidence="2" type="ORF">DMC30DRAFT_192733</name>
</gene>
<dbReference type="Proteomes" id="UP000311382">
    <property type="component" value="Unassembled WGS sequence"/>
</dbReference>
<sequence length="134" mass="15402">MPPRPSSLRLPTLTLFTKEGSCSLCDVAKEDLKAVQRVAPFRLQLYDIAKQGPDDDLEYERTAWRRLYQYDIPVLHYSADDSIDALAGRKGRGGRVMKHRIDKEKLAKLVREWTEQLNGEDTKGEGAKREEARR</sequence>
<dbReference type="OrthoDB" id="429967at2759"/>
<evidence type="ECO:0000313" key="2">
    <source>
        <dbReference type="EMBL" id="TNY24241.1"/>
    </source>
</evidence>